<evidence type="ECO:0000256" key="2">
    <source>
        <dbReference type="SAM" id="SignalP"/>
    </source>
</evidence>
<comment type="caution">
    <text evidence="4">The sequence shown here is derived from an EMBL/GenBank/DDBJ whole genome shotgun (WGS) entry which is preliminary data.</text>
</comment>
<dbReference type="Gene3D" id="1.10.530.10">
    <property type="match status" value="1"/>
</dbReference>
<keyword evidence="1" id="KW-0175">Coiled coil</keyword>
<protein>
    <recommendedName>
        <fullName evidence="3">Transglycosylase SLT domain-containing protein</fullName>
    </recommendedName>
</protein>
<keyword evidence="2" id="KW-0732">Signal</keyword>
<name>A0A1F4XTY4_9BACT</name>
<feature type="coiled-coil region" evidence="1">
    <location>
        <begin position="168"/>
        <end position="195"/>
    </location>
</feature>
<evidence type="ECO:0000313" key="5">
    <source>
        <dbReference type="Proteomes" id="UP000178091"/>
    </source>
</evidence>
<dbReference type="InterPro" id="IPR031304">
    <property type="entry name" value="SLT_2"/>
</dbReference>
<evidence type="ECO:0000256" key="1">
    <source>
        <dbReference type="SAM" id="Coils"/>
    </source>
</evidence>
<dbReference type="EMBL" id="MEWW01000005">
    <property type="protein sequence ID" value="OGC85058.1"/>
    <property type="molecule type" value="Genomic_DNA"/>
</dbReference>
<dbReference type="Pfam" id="PF13406">
    <property type="entry name" value="SLT_2"/>
    <property type="match status" value="1"/>
</dbReference>
<dbReference type="SUPFAM" id="SSF53955">
    <property type="entry name" value="Lysozyme-like"/>
    <property type="match status" value="1"/>
</dbReference>
<evidence type="ECO:0000313" key="4">
    <source>
        <dbReference type="EMBL" id="OGC85058.1"/>
    </source>
</evidence>
<evidence type="ECO:0000259" key="3">
    <source>
        <dbReference type="Pfam" id="PF13406"/>
    </source>
</evidence>
<feature type="chain" id="PRO_5009515443" description="Transglycosylase SLT domain-containing protein" evidence="2">
    <location>
        <begin position="20"/>
        <end position="450"/>
    </location>
</feature>
<dbReference type="Proteomes" id="UP000178091">
    <property type="component" value="Unassembled WGS sequence"/>
</dbReference>
<dbReference type="InterPro" id="IPR023346">
    <property type="entry name" value="Lysozyme-like_dom_sf"/>
</dbReference>
<dbReference type="Gene3D" id="6.10.250.3150">
    <property type="match status" value="1"/>
</dbReference>
<proteinExistence type="predicted"/>
<feature type="domain" description="Transglycosylase SLT" evidence="3">
    <location>
        <begin position="204"/>
        <end position="400"/>
    </location>
</feature>
<sequence>MGRSFLVFGFTLAAIAASALYVPEAPQAEAQALTEEDKARLRAEYDQLQQEIAEWQKVLDETKQKKNTLQGDVTVLNAQIKKAEAEIRQRTGTINRLAGEINEKVEHISELEERLEAGRTSLAQLLREKHEQETTPLAVMLLSASNVSDFFSTVDAIDVINRDLQVHFNELRGVKQETEKEKDELDQKKNQELDAKYEVEVKKDQVKKDEVEKQKLLDVTKKDEASYAQILAERQKRAEAIRTALFELRDAQGIPFATALEYASQASAATGVRAAFILGILRQESNLGVNVGQCYLVNADTGAGKGKNTGTPFNNVMHPTRDVPVFLELAKRVGFNAYSTPVSCPQSIGYGGAMGPSQFIPSTWVTYEGRIASTVGAGAANPWDPKHAITATALFLKDLGAGAGGYSAEREAAGRYYAGGNWATLGLGYAGSVLAFAQKYQEDIDFLKDN</sequence>
<gene>
    <name evidence="4" type="ORF">A3F55_02210</name>
</gene>
<feature type="coiled-coil region" evidence="1">
    <location>
        <begin position="31"/>
        <end position="128"/>
    </location>
</feature>
<dbReference type="AlphaFoldDB" id="A0A1F4XTY4"/>
<feature type="signal peptide" evidence="2">
    <location>
        <begin position="1"/>
        <end position="19"/>
    </location>
</feature>
<accession>A0A1F4XTY4</accession>
<organism evidence="4 5">
    <name type="scientific">Candidatus Adlerbacteria bacterium RIFCSPHIGHO2_12_FULL_53_18</name>
    <dbReference type="NCBI Taxonomy" id="1797242"/>
    <lineage>
        <taxon>Bacteria</taxon>
        <taxon>Candidatus Adleribacteriota</taxon>
    </lineage>
</organism>
<reference evidence="4 5" key="1">
    <citation type="journal article" date="2016" name="Nat. Commun.">
        <title>Thousands of microbial genomes shed light on interconnected biogeochemical processes in an aquifer system.</title>
        <authorList>
            <person name="Anantharaman K."/>
            <person name="Brown C.T."/>
            <person name="Hug L.A."/>
            <person name="Sharon I."/>
            <person name="Castelle C.J."/>
            <person name="Probst A.J."/>
            <person name="Thomas B.C."/>
            <person name="Singh A."/>
            <person name="Wilkins M.J."/>
            <person name="Karaoz U."/>
            <person name="Brodie E.L."/>
            <person name="Williams K.H."/>
            <person name="Hubbard S.S."/>
            <person name="Banfield J.F."/>
        </authorList>
    </citation>
    <scope>NUCLEOTIDE SEQUENCE [LARGE SCALE GENOMIC DNA]</scope>
</reference>